<dbReference type="AlphaFoldDB" id="A0A368N0X1"/>
<evidence type="ECO:0000313" key="2">
    <source>
        <dbReference type="Proteomes" id="UP000252172"/>
    </source>
</evidence>
<keyword evidence="2" id="KW-1185">Reference proteome</keyword>
<comment type="caution">
    <text evidence="1">The sequence shown here is derived from an EMBL/GenBank/DDBJ whole genome shotgun (WGS) entry which is preliminary data.</text>
</comment>
<gene>
    <name evidence="1" type="ORF">DQ356_03840</name>
</gene>
<protein>
    <submittedName>
        <fullName evidence="1">Uncharacterized protein</fullName>
    </submittedName>
</protein>
<evidence type="ECO:0000313" key="1">
    <source>
        <dbReference type="EMBL" id="RCU44152.1"/>
    </source>
</evidence>
<proteinExistence type="predicted"/>
<dbReference type="EMBL" id="QPIE01000002">
    <property type="protein sequence ID" value="RCU44152.1"/>
    <property type="molecule type" value="Genomic_DNA"/>
</dbReference>
<dbReference type="Proteomes" id="UP000252172">
    <property type="component" value="Unassembled WGS sequence"/>
</dbReference>
<name>A0A368N0X1_9FLAO</name>
<accession>A0A368N0X1</accession>
<reference evidence="1 2" key="1">
    <citation type="submission" date="2018-07" db="EMBL/GenBank/DDBJ databases">
        <title>Chryseobacterium lacus sp. nov., isolated from lake water.</title>
        <authorList>
            <person name="Li C.-M."/>
        </authorList>
    </citation>
    <scope>NUCLEOTIDE SEQUENCE [LARGE SCALE GENOMIC DNA]</scope>
    <source>
        <strain evidence="1 2">YLOS41</strain>
    </source>
</reference>
<sequence length="83" mass="9437">MADSLQSEFFPPVQKRLKYSPPLEGWQPTKEDDGVVPRFRLKLALNGGENPFLGFLKTPKTGTLITSKFLPPYFTRTYPVHTP</sequence>
<organism evidence="1 2">
    <name type="scientific">Chryseobacterium lacus</name>
    <dbReference type="NCBI Taxonomy" id="2058346"/>
    <lineage>
        <taxon>Bacteria</taxon>
        <taxon>Pseudomonadati</taxon>
        <taxon>Bacteroidota</taxon>
        <taxon>Flavobacteriia</taxon>
        <taxon>Flavobacteriales</taxon>
        <taxon>Weeksellaceae</taxon>
        <taxon>Chryseobacterium group</taxon>
        <taxon>Chryseobacterium</taxon>
    </lineage>
</organism>